<keyword evidence="3" id="KW-1185">Reference proteome</keyword>
<reference evidence="3" key="1">
    <citation type="submission" date="2014-08" db="EMBL/GenBank/DDBJ databases">
        <authorList>
            <person name="Edwards T."/>
        </authorList>
    </citation>
    <scope>NUCLEOTIDE SEQUENCE [LARGE SCALE GENOMIC DNA]</scope>
</reference>
<dbReference type="GeneID" id="26640284"/>
<dbReference type="EMBL" id="KM359505">
    <property type="protein sequence ID" value="AIR93571.1"/>
    <property type="molecule type" value="Genomic_DNA"/>
</dbReference>
<name>A0A0K0KVQ0_9CAUD</name>
<feature type="region of interest" description="Disordered" evidence="1">
    <location>
        <begin position="1"/>
        <end position="23"/>
    </location>
</feature>
<evidence type="ECO:0000313" key="3">
    <source>
        <dbReference type="Proteomes" id="UP000207741"/>
    </source>
</evidence>
<dbReference type="OrthoDB" id="17241at10239"/>
<accession>A0A0K0KVQ0</accession>
<sequence length="184" mass="20573">MATTTASLNSEVSGAPGTPKVTPKVAKKKTTITANTKLPANPFLFEILELANKQRTIGKRVEVLQEYRHEALVSILIWNFDEAAISLLPEGVVPYERNEVPVGTDHTSLRKEYRNLYHFVKGGNDSLSAIRRETMFIQMLEGLHPQEADILSLVKDGNLENQYPKVTKEVVSQAFPDIQWGLRG</sequence>
<feature type="compositionally biased region" description="Polar residues" evidence="1">
    <location>
        <begin position="1"/>
        <end position="12"/>
    </location>
</feature>
<organism evidence="2 3">
    <name type="scientific">Prochlorococcus phage P-TIM68</name>
    <dbReference type="NCBI Taxonomy" id="1542477"/>
    <lineage>
        <taxon>Viruses</taxon>
        <taxon>Duplodnaviria</taxon>
        <taxon>Heunggongvirae</taxon>
        <taxon>Uroviricota</taxon>
        <taxon>Caudoviricetes</taxon>
        <taxon>Pantevenvirales</taxon>
        <taxon>Kyanoviridae</taxon>
        <taxon>Haifavirus</taxon>
        <taxon>Haifavirus tim68</taxon>
    </lineage>
</organism>
<dbReference type="RefSeq" id="YP_009213750.1">
    <property type="nucleotide sequence ID" value="NC_028955.1"/>
</dbReference>
<evidence type="ECO:0000256" key="1">
    <source>
        <dbReference type="SAM" id="MobiDB-lite"/>
    </source>
</evidence>
<dbReference type="Pfam" id="PF20025">
    <property type="entry name" value="DUF6433"/>
    <property type="match status" value="1"/>
</dbReference>
<dbReference type="Proteomes" id="UP000207741">
    <property type="component" value="Segment"/>
</dbReference>
<dbReference type="KEGG" id="vg:26640284"/>
<evidence type="ECO:0000313" key="2">
    <source>
        <dbReference type="EMBL" id="AIR93571.1"/>
    </source>
</evidence>
<dbReference type="InterPro" id="IPR045491">
    <property type="entry name" value="DUF6433"/>
</dbReference>
<proteinExistence type="predicted"/>
<protein>
    <submittedName>
        <fullName evidence="2">Uncharacterized protein</fullName>
    </submittedName>
</protein>